<keyword evidence="9 11" id="KW-0472">Membrane</keyword>
<organism evidence="13 14">
    <name type="scientific">Papaver somniferum</name>
    <name type="common">Opium poppy</name>
    <dbReference type="NCBI Taxonomy" id="3469"/>
    <lineage>
        <taxon>Eukaryota</taxon>
        <taxon>Viridiplantae</taxon>
        <taxon>Streptophyta</taxon>
        <taxon>Embryophyta</taxon>
        <taxon>Tracheophyta</taxon>
        <taxon>Spermatophyta</taxon>
        <taxon>Magnoliopsida</taxon>
        <taxon>Ranunculales</taxon>
        <taxon>Papaveraceae</taxon>
        <taxon>Papaveroideae</taxon>
        <taxon>Papaver</taxon>
    </lineage>
</organism>
<dbReference type="SMART" id="SM00369">
    <property type="entry name" value="LRR_TYP"/>
    <property type="match status" value="8"/>
</dbReference>
<gene>
    <name evidence="13" type="ORF">C5167_025535</name>
</gene>
<keyword evidence="4" id="KW-0433">Leucine-rich repeat</keyword>
<feature type="transmembrane region" description="Helical" evidence="11">
    <location>
        <begin position="902"/>
        <end position="920"/>
    </location>
</feature>
<dbReference type="Gene3D" id="3.80.10.10">
    <property type="entry name" value="Ribonuclease Inhibitor"/>
    <property type="match status" value="4"/>
</dbReference>
<feature type="domain" description="Leucine-rich repeat-containing N-terminal plant-type" evidence="12">
    <location>
        <begin position="43"/>
        <end position="85"/>
    </location>
</feature>
<dbReference type="FunFam" id="3.80.10.10:FF:000041">
    <property type="entry name" value="LRR receptor-like serine/threonine-protein kinase ERECTA"/>
    <property type="match status" value="2"/>
</dbReference>
<evidence type="ECO:0000256" key="10">
    <source>
        <dbReference type="ARBA" id="ARBA00023180"/>
    </source>
</evidence>
<dbReference type="SUPFAM" id="SSF52047">
    <property type="entry name" value="RNI-like"/>
    <property type="match status" value="2"/>
</dbReference>
<evidence type="ECO:0000259" key="12">
    <source>
        <dbReference type="Pfam" id="PF08263"/>
    </source>
</evidence>
<evidence type="ECO:0000256" key="7">
    <source>
        <dbReference type="ARBA" id="ARBA00022737"/>
    </source>
</evidence>
<dbReference type="InterPro" id="IPR032675">
    <property type="entry name" value="LRR_dom_sf"/>
</dbReference>
<keyword evidence="3" id="KW-1003">Cell membrane</keyword>
<dbReference type="InterPro" id="IPR003591">
    <property type="entry name" value="Leu-rich_rpt_typical-subtyp"/>
</dbReference>
<dbReference type="Pfam" id="PF08263">
    <property type="entry name" value="LRRNT_2"/>
    <property type="match status" value="1"/>
</dbReference>
<name>A0A4Y7JUN0_PAPSO</name>
<dbReference type="PANTHER" id="PTHR48061">
    <property type="entry name" value="LEUCINE-RICH REPEAT RECEPTOR PROTEIN KINASE EMS1-LIKE-RELATED"/>
    <property type="match status" value="1"/>
</dbReference>
<comment type="subcellular location">
    <subcellularLocation>
        <location evidence="1">Cell membrane</location>
        <topology evidence="1">Single-pass type I membrane protein</topology>
    </subcellularLocation>
</comment>
<dbReference type="InterPro" id="IPR001611">
    <property type="entry name" value="Leu-rich_rpt"/>
</dbReference>
<dbReference type="InterPro" id="IPR046956">
    <property type="entry name" value="RLP23-like"/>
</dbReference>
<dbReference type="Proteomes" id="UP000316621">
    <property type="component" value="Chromosome 5"/>
</dbReference>
<sequence>MKIEKFCSSPPMNFLQGGCLLLFLFIFSFSHSGNNFVQGQCLSDQKALLLQLNHSLSSDYFFLSTKRISWSWNTDCCSWGGIICDGAGHVISLDLSNEGINGGLHNSSSLFKLQYLERLNLAHNMFRQQLYYSADYFESFVSASIPSGLDQLTNLKYLNLSSSHLSGQIPIGISRLTRLVSLDLSSSFNFNDYYYYYDLPRMVMSDPNLETLTRNLTELRELVLNGVDISEHRSKWSQTLSSSLPKLEVLSLSDCFLSGPIDSSFLQLQSLNKLNLSNNMISSEIPDFLGDFPSLNSLDLRNCDLYGKLPLKLLNVKTLQSLSLANNGRLGGSLPEFPMDGELRKLVLSDTSFTGELPNSIGSLRFLSYIDLRNSRFNGSIPASFSKLNQLQYLDISSNSFTGLIPSFGRSESLIKVDLSDNRLAGPILSHWSMLPKLVSLNLKNNSFNGTIPSKYFTLPSLQKLDLAMNHFTGRLGEFSIVSSSSLEWLDLSDNELQGPIPASIFQLSELLVLILDSNEFCGTISLSMVFHKMRNLSSLSLSGNKLSIRTTGANFALSPQLDSLGLSSCNLTKFPVFLNNQSRMNFLDLSNNNIHGKIPNWIWKIGNGNLYHLNLSHNFFEDPDQLLPIDSFHSLRLLDLHSNMLQGKNIILPLNVDFLDYSLNNFTSMVTNLFPSQSSIVSLSLARNQLSGVIPMSICKVGALSFLDLSHNNLSGPIPPCIWLIEVLLLRGNNFQENIPQTLFVDYCGLKTLDLNGNRFEGHLPKSLANCTILEVLDLGNNQFTGGFPSSLGNMSHLRVLVLRSNKFYGPWGNQGTKCNLPKLQIIDLSSNKFSGFISKECFSSWKAMMVRVEAAKWIQDDKLLISERNDGLCGAPLSKECSYISKLPQNGSSSNDEFDWVLLVVTFLGFLVGASIVIGPQYVWKRGREWANELMNKILRIS</sequence>
<evidence type="ECO:0000256" key="4">
    <source>
        <dbReference type="ARBA" id="ARBA00022614"/>
    </source>
</evidence>
<dbReference type="PANTHER" id="PTHR48061:SF2">
    <property type="entry name" value="RECEPTOR LIKE PROTEIN 30-LIKE"/>
    <property type="match status" value="1"/>
</dbReference>
<reference evidence="13 14" key="1">
    <citation type="journal article" date="2018" name="Science">
        <title>The opium poppy genome and morphinan production.</title>
        <authorList>
            <person name="Guo L."/>
            <person name="Winzer T."/>
            <person name="Yang X."/>
            <person name="Li Y."/>
            <person name="Ning Z."/>
            <person name="He Z."/>
            <person name="Teodor R."/>
            <person name="Lu Y."/>
            <person name="Bowser T.A."/>
            <person name="Graham I.A."/>
            <person name="Ye K."/>
        </authorList>
    </citation>
    <scope>NUCLEOTIDE SEQUENCE [LARGE SCALE GENOMIC DNA]</scope>
    <source>
        <strain evidence="14">cv. HN1</strain>
        <tissue evidence="13">Leaves</tissue>
    </source>
</reference>
<evidence type="ECO:0000313" key="13">
    <source>
        <dbReference type="EMBL" id="RZC63752.1"/>
    </source>
</evidence>
<dbReference type="STRING" id="3469.A0A4Y7JUN0"/>
<evidence type="ECO:0000313" key="14">
    <source>
        <dbReference type="Proteomes" id="UP000316621"/>
    </source>
</evidence>
<keyword evidence="5 11" id="KW-0812">Transmembrane</keyword>
<dbReference type="EMBL" id="CM010719">
    <property type="protein sequence ID" value="RZC63752.1"/>
    <property type="molecule type" value="Genomic_DNA"/>
</dbReference>
<evidence type="ECO:0000256" key="2">
    <source>
        <dbReference type="ARBA" id="ARBA00009592"/>
    </source>
</evidence>
<protein>
    <recommendedName>
        <fullName evidence="12">Leucine-rich repeat-containing N-terminal plant-type domain-containing protein</fullName>
    </recommendedName>
</protein>
<evidence type="ECO:0000256" key="9">
    <source>
        <dbReference type="ARBA" id="ARBA00023136"/>
    </source>
</evidence>
<dbReference type="GO" id="GO:0005886">
    <property type="term" value="C:plasma membrane"/>
    <property type="evidence" value="ECO:0007669"/>
    <property type="project" value="UniProtKB-SubCell"/>
</dbReference>
<evidence type="ECO:0000256" key="8">
    <source>
        <dbReference type="ARBA" id="ARBA00022989"/>
    </source>
</evidence>
<dbReference type="AlphaFoldDB" id="A0A4Y7JUN0"/>
<keyword evidence="7" id="KW-0677">Repeat</keyword>
<evidence type="ECO:0000256" key="6">
    <source>
        <dbReference type="ARBA" id="ARBA00022729"/>
    </source>
</evidence>
<keyword evidence="8 11" id="KW-1133">Transmembrane helix</keyword>
<accession>A0A4Y7JUN0</accession>
<dbReference type="Pfam" id="PF00560">
    <property type="entry name" value="LRR_1"/>
    <property type="match status" value="3"/>
</dbReference>
<keyword evidence="6" id="KW-0732">Signal</keyword>
<dbReference type="Pfam" id="PF13855">
    <property type="entry name" value="LRR_8"/>
    <property type="match status" value="4"/>
</dbReference>
<keyword evidence="10" id="KW-0325">Glycoprotein</keyword>
<evidence type="ECO:0000256" key="11">
    <source>
        <dbReference type="SAM" id="Phobius"/>
    </source>
</evidence>
<evidence type="ECO:0000256" key="3">
    <source>
        <dbReference type="ARBA" id="ARBA00022475"/>
    </source>
</evidence>
<dbReference type="FunFam" id="3.80.10.10:FF:000095">
    <property type="entry name" value="LRR receptor-like serine/threonine-protein kinase GSO1"/>
    <property type="match status" value="1"/>
</dbReference>
<dbReference type="PRINTS" id="PR00019">
    <property type="entry name" value="LEURICHRPT"/>
</dbReference>
<dbReference type="InterPro" id="IPR013210">
    <property type="entry name" value="LRR_N_plant-typ"/>
</dbReference>
<comment type="similarity">
    <text evidence="2">Belongs to the RLP family.</text>
</comment>
<dbReference type="Gramene" id="RZC63752">
    <property type="protein sequence ID" value="RZC63752"/>
    <property type="gene ID" value="C5167_025535"/>
</dbReference>
<keyword evidence="14" id="KW-1185">Reference proteome</keyword>
<proteinExistence type="inferred from homology"/>
<evidence type="ECO:0000256" key="5">
    <source>
        <dbReference type="ARBA" id="ARBA00022692"/>
    </source>
</evidence>
<dbReference type="OMA" id="SPIYYQD"/>
<dbReference type="SUPFAM" id="SSF52058">
    <property type="entry name" value="L domain-like"/>
    <property type="match status" value="1"/>
</dbReference>
<evidence type="ECO:0000256" key="1">
    <source>
        <dbReference type="ARBA" id="ARBA00004251"/>
    </source>
</evidence>